<dbReference type="InterPro" id="IPR038765">
    <property type="entry name" value="Papain-like_cys_pep_sf"/>
</dbReference>
<dbReference type="Pfam" id="PF00877">
    <property type="entry name" value="NLPC_P60"/>
    <property type="match status" value="1"/>
</dbReference>
<evidence type="ECO:0000256" key="7">
    <source>
        <dbReference type="ARBA" id="ARBA00023049"/>
    </source>
</evidence>
<dbReference type="InterPro" id="IPR028090">
    <property type="entry name" value="JAB_dom_prok"/>
</dbReference>
<dbReference type="SUPFAM" id="SSF54001">
    <property type="entry name" value="Cysteine proteinases"/>
    <property type="match status" value="1"/>
</dbReference>
<evidence type="ECO:0000256" key="5">
    <source>
        <dbReference type="ARBA" id="ARBA00022807"/>
    </source>
</evidence>
<dbReference type="InterPro" id="IPR000064">
    <property type="entry name" value="NLP_P60_dom"/>
</dbReference>
<dbReference type="PANTHER" id="PTHR34858">
    <property type="entry name" value="CYSO-CYSTEINE PEPTIDASE"/>
    <property type="match status" value="1"/>
</dbReference>
<dbReference type="GO" id="GO:0006508">
    <property type="term" value="P:proteolysis"/>
    <property type="evidence" value="ECO:0007669"/>
    <property type="project" value="UniProtKB-KW"/>
</dbReference>
<keyword evidence="3" id="KW-0479">Metal-binding</keyword>
<sequence length="270" mass="31218">MRYYRSVVSRAQHNLVINMIDFELKQAILAHATRCHPQESCGFVLSVRGDLYYYPCTNVASDPVNFFEIAPEEFIRAEEQGEIVALVHSHPDSDYMCGLPYLSASDRACQVRLDLDFWLVAGGEIKQFRNIPPLLGRQFENNKQDCRNIVLDSYMLAGIELPDNSKYPFEWFETENLYEDGLLRCGFYRVMHEADIQIGDVVLIQVGSKVANHAGVYLGNQMMLHHSQDRLSARVPYDGFWLNNTHSVWRHKEWYKLNFTAILNDLCVSR</sequence>
<dbReference type="EMBL" id="BK015448">
    <property type="protein sequence ID" value="DAE07318.1"/>
    <property type="molecule type" value="Genomic_DNA"/>
</dbReference>
<dbReference type="Pfam" id="PF14464">
    <property type="entry name" value="Prok-JAB"/>
    <property type="match status" value="1"/>
</dbReference>
<keyword evidence="7" id="KW-0482">Metalloprotease</keyword>
<evidence type="ECO:0000256" key="1">
    <source>
        <dbReference type="ARBA" id="ARBA00007074"/>
    </source>
</evidence>
<dbReference type="CDD" id="cd08073">
    <property type="entry name" value="MPN_NLPC_P60"/>
    <property type="match status" value="1"/>
</dbReference>
<dbReference type="PROSITE" id="PS51935">
    <property type="entry name" value="NLPC_P60"/>
    <property type="match status" value="1"/>
</dbReference>
<proteinExistence type="inferred from homology"/>
<keyword evidence="2" id="KW-0645">Protease</keyword>
<dbReference type="SUPFAM" id="SSF102712">
    <property type="entry name" value="JAB1/MPN domain"/>
    <property type="match status" value="1"/>
</dbReference>
<name>A0A8S5PJS5_9VIRU</name>
<evidence type="ECO:0000259" key="8">
    <source>
        <dbReference type="PROSITE" id="PS51935"/>
    </source>
</evidence>
<dbReference type="Gene3D" id="3.90.1720.10">
    <property type="entry name" value="endopeptidase domain like (from Nostoc punctiforme)"/>
    <property type="match status" value="1"/>
</dbReference>
<keyword evidence="5" id="KW-0788">Thiol protease</keyword>
<evidence type="ECO:0000256" key="4">
    <source>
        <dbReference type="ARBA" id="ARBA00022801"/>
    </source>
</evidence>
<dbReference type="Gene3D" id="3.40.140.10">
    <property type="entry name" value="Cytidine Deaminase, domain 2"/>
    <property type="match status" value="1"/>
</dbReference>
<reference evidence="9" key="1">
    <citation type="journal article" date="2021" name="Proc. Natl. Acad. Sci. U.S.A.">
        <title>A Catalog of Tens of Thousands of Viruses from Human Metagenomes Reveals Hidden Associations with Chronic Diseases.</title>
        <authorList>
            <person name="Tisza M.J."/>
            <person name="Buck C.B."/>
        </authorList>
    </citation>
    <scope>NUCLEOTIDE SEQUENCE</scope>
    <source>
        <strain evidence="9">Ct17O1</strain>
    </source>
</reference>
<organism evidence="9">
    <name type="scientific">Phage sp. ct17O1</name>
    <dbReference type="NCBI Taxonomy" id="2825789"/>
    <lineage>
        <taxon>Viruses</taxon>
    </lineage>
</organism>
<protein>
    <submittedName>
        <fullName evidence="9">MPN family protein</fullName>
    </submittedName>
</protein>
<feature type="domain" description="NlpC/P60" evidence="8">
    <location>
        <begin position="113"/>
        <end position="252"/>
    </location>
</feature>
<evidence type="ECO:0000256" key="2">
    <source>
        <dbReference type="ARBA" id="ARBA00022670"/>
    </source>
</evidence>
<keyword evidence="6" id="KW-0862">Zinc</keyword>
<evidence type="ECO:0000256" key="3">
    <source>
        <dbReference type="ARBA" id="ARBA00022723"/>
    </source>
</evidence>
<keyword evidence="4" id="KW-0378">Hydrolase</keyword>
<evidence type="ECO:0000313" key="9">
    <source>
        <dbReference type="EMBL" id="DAE07318.1"/>
    </source>
</evidence>
<accession>A0A8S5PJS5</accession>
<dbReference type="InterPro" id="IPR051929">
    <property type="entry name" value="VirAsm_ModProt"/>
</dbReference>
<dbReference type="PANTHER" id="PTHR34858:SF1">
    <property type="entry name" value="CYSO-CYSTEINE PEPTIDASE"/>
    <property type="match status" value="1"/>
</dbReference>
<dbReference type="GO" id="GO:0008270">
    <property type="term" value="F:zinc ion binding"/>
    <property type="evidence" value="ECO:0007669"/>
    <property type="project" value="TreeGrafter"/>
</dbReference>
<comment type="similarity">
    <text evidence="1">Belongs to the peptidase C40 family.</text>
</comment>
<dbReference type="GO" id="GO:0008234">
    <property type="term" value="F:cysteine-type peptidase activity"/>
    <property type="evidence" value="ECO:0007669"/>
    <property type="project" value="UniProtKB-KW"/>
</dbReference>
<dbReference type="GO" id="GO:0008235">
    <property type="term" value="F:metalloexopeptidase activity"/>
    <property type="evidence" value="ECO:0007669"/>
    <property type="project" value="TreeGrafter"/>
</dbReference>
<evidence type="ECO:0000256" key="6">
    <source>
        <dbReference type="ARBA" id="ARBA00022833"/>
    </source>
</evidence>